<keyword evidence="1" id="KW-0812">Transmembrane</keyword>
<dbReference type="InterPro" id="IPR011990">
    <property type="entry name" value="TPR-like_helical_dom_sf"/>
</dbReference>
<organism evidence="2 3">
    <name type="scientific">Dokdonia ponticola</name>
    <dbReference type="NCBI Taxonomy" id="2041041"/>
    <lineage>
        <taxon>Bacteria</taxon>
        <taxon>Pseudomonadati</taxon>
        <taxon>Bacteroidota</taxon>
        <taxon>Flavobacteriia</taxon>
        <taxon>Flavobacteriales</taxon>
        <taxon>Flavobacteriaceae</taxon>
        <taxon>Dokdonia</taxon>
    </lineage>
</organism>
<accession>A0ABV9HTG5</accession>
<keyword evidence="3" id="KW-1185">Reference proteome</keyword>
<evidence type="ECO:0000313" key="3">
    <source>
        <dbReference type="Proteomes" id="UP001596043"/>
    </source>
</evidence>
<dbReference type="RefSeq" id="WP_379977174.1">
    <property type="nucleotide sequence ID" value="NZ_JBHSFV010000001.1"/>
</dbReference>
<comment type="caution">
    <text evidence="2">The sequence shown here is derived from an EMBL/GenBank/DDBJ whole genome shotgun (WGS) entry which is preliminary data.</text>
</comment>
<gene>
    <name evidence="2" type="ORF">ACFO3O_03805</name>
</gene>
<dbReference type="Proteomes" id="UP001596043">
    <property type="component" value="Unassembled WGS sequence"/>
</dbReference>
<reference evidence="3" key="1">
    <citation type="journal article" date="2019" name="Int. J. Syst. Evol. Microbiol.">
        <title>The Global Catalogue of Microorganisms (GCM) 10K type strain sequencing project: providing services to taxonomists for standard genome sequencing and annotation.</title>
        <authorList>
            <consortium name="The Broad Institute Genomics Platform"/>
            <consortium name="The Broad Institute Genome Sequencing Center for Infectious Disease"/>
            <person name="Wu L."/>
            <person name="Ma J."/>
        </authorList>
    </citation>
    <scope>NUCLEOTIDE SEQUENCE [LARGE SCALE GENOMIC DNA]</scope>
    <source>
        <strain evidence="3">YJ-61-S</strain>
    </source>
</reference>
<sequence>MSEFFEDKRQQEIEAYIQGTLSQEALAIFKEKLASDKILQEDVLLQESLRDSLGEKDWATLENDPTNKELQQLKATLKSNTYVQISTTIKEVGTDYKNNPTNKKQDRHVYYRIAIAAAVLLLCALPFLINSQSESYYDQYANWENLPSLREKGDSQSNLITGESLYLSQKYKEAIDYFEDTIAPNDPYYSYGLIYLGASYFQVDSLEKAHQTYDRLIATNTLQSSYGYWYKLLLYLRVDNAEKAEEMLSLIVSNPDHYNYKEAKKIQEALQSE</sequence>
<keyword evidence="1" id="KW-1133">Transmembrane helix</keyword>
<feature type="transmembrane region" description="Helical" evidence="1">
    <location>
        <begin position="109"/>
        <end position="129"/>
    </location>
</feature>
<name>A0ABV9HTG5_9FLAO</name>
<dbReference type="Gene3D" id="1.25.40.10">
    <property type="entry name" value="Tetratricopeptide repeat domain"/>
    <property type="match status" value="1"/>
</dbReference>
<proteinExistence type="predicted"/>
<dbReference type="EMBL" id="JBHSFV010000001">
    <property type="protein sequence ID" value="MFC4633015.1"/>
    <property type="molecule type" value="Genomic_DNA"/>
</dbReference>
<evidence type="ECO:0000313" key="2">
    <source>
        <dbReference type="EMBL" id="MFC4633015.1"/>
    </source>
</evidence>
<evidence type="ECO:0000256" key="1">
    <source>
        <dbReference type="SAM" id="Phobius"/>
    </source>
</evidence>
<protein>
    <submittedName>
        <fullName evidence="2">Tol-pal system YbgF family protein</fullName>
    </submittedName>
</protein>
<keyword evidence="1" id="KW-0472">Membrane</keyword>
<dbReference type="SUPFAM" id="SSF48452">
    <property type="entry name" value="TPR-like"/>
    <property type="match status" value="1"/>
</dbReference>